<reference evidence="1 2" key="1">
    <citation type="submission" date="2019-02" db="EMBL/GenBank/DDBJ databases">
        <title>Deep-cultivation of Planctomycetes and their phenomic and genomic characterization uncovers novel biology.</title>
        <authorList>
            <person name="Wiegand S."/>
            <person name="Jogler M."/>
            <person name="Boedeker C."/>
            <person name="Pinto D."/>
            <person name="Vollmers J."/>
            <person name="Rivas-Marin E."/>
            <person name="Kohn T."/>
            <person name="Peeters S.H."/>
            <person name="Heuer A."/>
            <person name="Rast P."/>
            <person name="Oberbeckmann S."/>
            <person name="Bunk B."/>
            <person name="Jeske O."/>
            <person name="Meyerdierks A."/>
            <person name="Storesund J.E."/>
            <person name="Kallscheuer N."/>
            <person name="Luecker S."/>
            <person name="Lage O.M."/>
            <person name="Pohl T."/>
            <person name="Merkel B.J."/>
            <person name="Hornburger P."/>
            <person name="Mueller R.-W."/>
            <person name="Bruemmer F."/>
            <person name="Labrenz M."/>
            <person name="Spormann A.M."/>
            <person name="Op Den Camp H."/>
            <person name="Overmann J."/>
            <person name="Amann R."/>
            <person name="Jetten M.S.M."/>
            <person name="Mascher T."/>
            <person name="Medema M.H."/>
            <person name="Devos D.P."/>
            <person name="Kaster A.-K."/>
            <person name="Ovreas L."/>
            <person name="Rohde M."/>
            <person name="Galperin M.Y."/>
            <person name="Jogler C."/>
        </authorList>
    </citation>
    <scope>NUCLEOTIDE SEQUENCE [LARGE SCALE GENOMIC DNA]</scope>
    <source>
        <strain evidence="1 2">Pla52n</strain>
    </source>
</reference>
<proteinExistence type="predicted"/>
<evidence type="ECO:0000313" key="1">
    <source>
        <dbReference type="EMBL" id="TWU07980.1"/>
    </source>
</evidence>
<name>A0A5C6B7Q6_9BACT</name>
<keyword evidence="2" id="KW-1185">Reference proteome</keyword>
<comment type="caution">
    <text evidence="1">The sequence shown here is derived from an EMBL/GenBank/DDBJ whole genome shotgun (WGS) entry which is preliminary data.</text>
</comment>
<protein>
    <submittedName>
        <fullName evidence="1">Uncharacterized protein</fullName>
    </submittedName>
</protein>
<accession>A0A5C6B7Q6</accession>
<dbReference type="AlphaFoldDB" id="A0A5C6B7Q6"/>
<sequence>MQYPLNLNFKLLTLGQRIVATDSTGKVVMFIKQKMFKLKEQVEIYNDDKMTSLIFRIGSDRIIDFSANYNFTDAAGNSWGSVRRKGMKSLWSAHYEVMQDGQIDMVIKEESPMKKILESILSEIPVVGFFAIYLLNPSYLVTRPDGTPLLRLTKKPAVFEGKFILEKLNEMPEDDELRSLMALIMLVLLERGRG</sequence>
<dbReference type="Pfam" id="PF04525">
    <property type="entry name" value="LOR"/>
    <property type="match status" value="1"/>
</dbReference>
<dbReference type="RefSeq" id="WP_146518101.1">
    <property type="nucleotide sequence ID" value="NZ_CP151726.1"/>
</dbReference>
<dbReference type="InterPro" id="IPR038595">
    <property type="entry name" value="LOR_sf"/>
</dbReference>
<dbReference type="OrthoDB" id="572274at2"/>
<evidence type="ECO:0000313" key="2">
    <source>
        <dbReference type="Proteomes" id="UP000320176"/>
    </source>
</evidence>
<dbReference type="EMBL" id="SJPN01000001">
    <property type="protein sequence ID" value="TWU07980.1"/>
    <property type="molecule type" value="Genomic_DNA"/>
</dbReference>
<dbReference type="InterPro" id="IPR007612">
    <property type="entry name" value="LOR"/>
</dbReference>
<organism evidence="1 2">
    <name type="scientific">Stieleria varia</name>
    <dbReference type="NCBI Taxonomy" id="2528005"/>
    <lineage>
        <taxon>Bacteria</taxon>
        <taxon>Pseudomonadati</taxon>
        <taxon>Planctomycetota</taxon>
        <taxon>Planctomycetia</taxon>
        <taxon>Pirellulales</taxon>
        <taxon>Pirellulaceae</taxon>
        <taxon>Stieleria</taxon>
    </lineage>
</organism>
<gene>
    <name evidence="1" type="ORF">Pla52n_05570</name>
</gene>
<dbReference type="Gene3D" id="2.40.160.200">
    <property type="entry name" value="LURP1-related"/>
    <property type="match status" value="1"/>
</dbReference>
<dbReference type="Proteomes" id="UP000320176">
    <property type="component" value="Unassembled WGS sequence"/>
</dbReference>